<dbReference type="EMBL" id="LFZO01000288">
    <property type="protein sequence ID" value="KXT10079.1"/>
    <property type="molecule type" value="Genomic_DNA"/>
</dbReference>
<name>A0A139I610_9PEZI</name>
<keyword evidence="6" id="KW-1185">Reference proteome</keyword>
<dbReference type="InterPro" id="IPR020843">
    <property type="entry name" value="ER"/>
</dbReference>
<dbReference type="AlphaFoldDB" id="A0A139I610"/>
<dbReference type="SUPFAM" id="SSF50129">
    <property type="entry name" value="GroES-like"/>
    <property type="match status" value="1"/>
</dbReference>
<reference evidence="5 6" key="1">
    <citation type="submission" date="2015-07" db="EMBL/GenBank/DDBJ databases">
        <title>Comparative genomics of the Sigatoka disease complex on banana suggests a link between parallel evolutionary changes in Pseudocercospora fijiensis and Pseudocercospora eumusae and increased virulence on the banana host.</title>
        <authorList>
            <person name="Chang T.-C."/>
            <person name="Salvucci A."/>
            <person name="Crous P.W."/>
            <person name="Stergiopoulos I."/>
        </authorList>
    </citation>
    <scope>NUCLEOTIDE SEQUENCE [LARGE SCALE GENOMIC DNA]</scope>
    <source>
        <strain evidence="5 6">CBS 116634</strain>
    </source>
</reference>
<comment type="similarity">
    <text evidence="1">Belongs to the zinc-containing alcohol dehydrogenase family.</text>
</comment>
<evidence type="ECO:0000256" key="1">
    <source>
        <dbReference type="ARBA" id="ARBA00008072"/>
    </source>
</evidence>
<organism evidence="5 6">
    <name type="scientific">Pseudocercospora musae</name>
    <dbReference type="NCBI Taxonomy" id="113226"/>
    <lineage>
        <taxon>Eukaryota</taxon>
        <taxon>Fungi</taxon>
        <taxon>Dikarya</taxon>
        <taxon>Ascomycota</taxon>
        <taxon>Pezizomycotina</taxon>
        <taxon>Dothideomycetes</taxon>
        <taxon>Dothideomycetidae</taxon>
        <taxon>Mycosphaerellales</taxon>
        <taxon>Mycosphaerellaceae</taxon>
        <taxon>Pseudocercospora</taxon>
    </lineage>
</organism>
<dbReference type="Gene3D" id="3.40.50.720">
    <property type="entry name" value="NAD(P)-binding Rossmann-like Domain"/>
    <property type="match status" value="1"/>
</dbReference>
<evidence type="ECO:0000256" key="3">
    <source>
        <dbReference type="ARBA" id="ARBA00023002"/>
    </source>
</evidence>
<evidence type="ECO:0000259" key="4">
    <source>
        <dbReference type="SMART" id="SM00829"/>
    </source>
</evidence>
<evidence type="ECO:0000313" key="6">
    <source>
        <dbReference type="Proteomes" id="UP000073492"/>
    </source>
</evidence>
<dbReference type="PANTHER" id="PTHR45348">
    <property type="entry name" value="HYPOTHETICAL OXIDOREDUCTASE (EUROFUNG)"/>
    <property type="match status" value="1"/>
</dbReference>
<accession>A0A139I610</accession>
<dbReference type="STRING" id="113226.A0A139I610"/>
<dbReference type="Pfam" id="PF08240">
    <property type="entry name" value="ADH_N"/>
    <property type="match status" value="1"/>
</dbReference>
<dbReference type="GO" id="GO:0016651">
    <property type="term" value="F:oxidoreductase activity, acting on NAD(P)H"/>
    <property type="evidence" value="ECO:0007669"/>
    <property type="project" value="InterPro"/>
</dbReference>
<comment type="subunit">
    <text evidence="2">Monomer.</text>
</comment>
<sequence length="445" mass="47347">MADVAARDNGLTMTAFENLGLEIGEDIDWGSATPINHVAEVISDSKLKNAMAKCTAKSMLLHGNTDHDLPARQCALVLPALKQRFVLSQTHAVPEIKRSDELVVEIHAIGLNPIDWKSVDYGYGIPTLPYVAGRDFAGVVVKAPSAPSHIQLGDVVLCGSTDYRDQRKAAYQQYAIASEHTVCRLPGHVSTSQGAALGVAYIAASLALGVCLGVRFPKAGSGKGAASADIRKIVRRQRLEDLPQDQVAECVAMEEQDLPEAGEWIVIWGGSSTSALFLSQLARLAGLKVILVVDVAKHGARMVESRGVLLIDSHSRDRASQIIRGASGGKLRFGIDTVGKPTAEALAKCLQAGGDRKAHIVGLAALPKERLPGVVYHSVPVKLFHEVPEVGSSLMAWLEQALQSGILSLPTIETAPGGLEGINAALDRMRQGRISGKRLVVPLMS</sequence>
<keyword evidence="3" id="KW-0560">Oxidoreductase</keyword>
<dbReference type="SUPFAM" id="SSF51735">
    <property type="entry name" value="NAD(P)-binding Rossmann-fold domains"/>
    <property type="match status" value="1"/>
</dbReference>
<gene>
    <name evidence="5" type="ORF">AC579_2467</name>
</gene>
<comment type="caution">
    <text evidence="5">The sequence shown here is derived from an EMBL/GenBank/DDBJ whole genome shotgun (WGS) entry which is preliminary data.</text>
</comment>
<dbReference type="PANTHER" id="PTHR45348:SF2">
    <property type="entry name" value="ZINC-TYPE ALCOHOL DEHYDROGENASE-LIKE PROTEIN C2E1P3.01"/>
    <property type="match status" value="1"/>
</dbReference>
<evidence type="ECO:0000256" key="2">
    <source>
        <dbReference type="ARBA" id="ARBA00011245"/>
    </source>
</evidence>
<proteinExistence type="inferred from homology"/>
<dbReference type="Gene3D" id="3.90.180.10">
    <property type="entry name" value="Medium-chain alcohol dehydrogenases, catalytic domain"/>
    <property type="match status" value="1"/>
</dbReference>
<dbReference type="InterPro" id="IPR036291">
    <property type="entry name" value="NAD(P)-bd_dom_sf"/>
</dbReference>
<dbReference type="InterPro" id="IPR047122">
    <property type="entry name" value="Trans-enoyl_RdTase-like"/>
</dbReference>
<evidence type="ECO:0000313" key="5">
    <source>
        <dbReference type="EMBL" id="KXT10079.1"/>
    </source>
</evidence>
<dbReference type="SMART" id="SM00829">
    <property type="entry name" value="PKS_ER"/>
    <property type="match status" value="1"/>
</dbReference>
<feature type="domain" description="Enoyl reductase (ER)" evidence="4">
    <location>
        <begin position="80"/>
        <end position="440"/>
    </location>
</feature>
<dbReference type="InterPro" id="IPR013154">
    <property type="entry name" value="ADH-like_N"/>
</dbReference>
<protein>
    <recommendedName>
        <fullName evidence="4">Enoyl reductase (ER) domain-containing protein</fullName>
    </recommendedName>
</protein>
<dbReference type="OrthoDB" id="201656at2759"/>
<dbReference type="Proteomes" id="UP000073492">
    <property type="component" value="Unassembled WGS sequence"/>
</dbReference>
<dbReference type="InterPro" id="IPR011032">
    <property type="entry name" value="GroES-like_sf"/>
</dbReference>
<dbReference type="CDD" id="cd08249">
    <property type="entry name" value="enoyl_reductase_like"/>
    <property type="match status" value="1"/>
</dbReference>